<gene>
    <name evidence="1" type="ORF">E2C01_092548</name>
</gene>
<protein>
    <submittedName>
        <fullName evidence="1">Uncharacterized protein</fullName>
    </submittedName>
</protein>
<dbReference type="EMBL" id="VSRR010109139">
    <property type="protein sequence ID" value="MPC97244.1"/>
    <property type="molecule type" value="Genomic_DNA"/>
</dbReference>
<keyword evidence="2" id="KW-1185">Reference proteome</keyword>
<reference evidence="1 2" key="1">
    <citation type="submission" date="2019-05" db="EMBL/GenBank/DDBJ databases">
        <title>Another draft genome of Portunus trituberculatus and its Hox gene families provides insights of decapod evolution.</title>
        <authorList>
            <person name="Jeong J.-H."/>
            <person name="Song I."/>
            <person name="Kim S."/>
            <person name="Choi T."/>
            <person name="Kim D."/>
            <person name="Ryu S."/>
            <person name="Kim W."/>
        </authorList>
    </citation>
    <scope>NUCLEOTIDE SEQUENCE [LARGE SCALE GENOMIC DNA]</scope>
    <source>
        <tissue evidence="1">Muscle</tissue>
    </source>
</reference>
<proteinExistence type="predicted"/>
<name>A0A5B7JY18_PORTR</name>
<organism evidence="1 2">
    <name type="scientific">Portunus trituberculatus</name>
    <name type="common">Swimming crab</name>
    <name type="synonym">Neptunus trituberculatus</name>
    <dbReference type="NCBI Taxonomy" id="210409"/>
    <lineage>
        <taxon>Eukaryota</taxon>
        <taxon>Metazoa</taxon>
        <taxon>Ecdysozoa</taxon>
        <taxon>Arthropoda</taxon>
        <taxon>Crustacea</taxon>
        <taxon>Multicrustacea</taxon>
        <taxon>Malacostraca</taxon>
        <taxon>Eumalacostraca</taxon>
        <taxon>Eucarida</taxon>
        <taxon>Decapoda</taxon>
        <taxon>Pleocyemata</taxon>
        <taxon>Brachyura</taxon>
        <taxon>Eubrachyura</taxon>
        <taxon>Portunoidea</taxon>
        <taxon>Portunidae</taxon>
        <taxon>Portuninae</taxon>
        <taxon>Portunus</taxon>
    </lineage>
</organism>
<dbReference type="AlphaFoldDB" id="A0A5B7JY18"/>
<evidence type="ECO:0000313" key="1">
    <source>
        <dbReference type="EMBL" id="MPC97244.1"/>
    </source>
</evidence>
<dbReference type="Proteomes" id="UP000324222">
    <property type="component" value="Unassembled WGS sequence"/>
</dbReference>
<comment type="caution">
    <text evidence="1">The sequence shown here is derived from an EMBL/GenBank/DDBJ whole genome shotgun (WGS) entry which is preliminary data.</text>
</comment>
<evidence type="ECO:0000313" key="2">
    <source>
        <dbReference type="Proteomes" id="UP000324222"/>
    </source>
</evidence>
<accession>A0A5B7JY18</accession>
<sequence>MVVTCGCSAGPVSAPLLRTRPSTTSLNYGDQGDTRPPLLYGARRLRLPQCHFCQSDVYLPLESVLLRFN</sequence>